<dbReference type="PANTHER" id="PTHR30294:SF38">
    <property type="entry name" value="TRANSPORT PERMEASE PROTEIN"/>
    <property type="match status" value="1"/>
</dbReference>
<proteinExistence type="inferred from homology"/>
<feature type="transmembrane region" description="Helical" evidence="8">
    <location>
        <begin position="173"/>
        <end position="192"/>
    </location>
</feature>
<dbReference type="InterPro" id="IPR013525">
    <property type="entry name" value="ABC2_TM"/>
</dbReference>
<dbReference type="Proteomes" id="UP000297776">
    <property type="component" value="Unassembled WGS sequence"/>
</dbReference>
<feature type="transmembrane region" description="Helical" evidence="8">
    <location>
        <begin position="248"/>
        <end position="270"/>
    </location>
</feature>
<dbReference type="InterPro" id="IPR047817">
    <property type="entry name" value="ABC2_TM_bact-type"/>
</dbReference>
<evidence type="ECO:0000256" key="3">
    <source>
        <dbReference type="ARBA" id="ARBA00022448"/>
    </source>
</evidence>
<evidence type="ECO:0000313" key="11">
    <source>
        <dbReference type="Proteomes" id="UP000297776"/>
    </source>
</evidence>
<evidence type="ECO:0000256" key="1">
    <source>
        <dbReference type="ARBA" id="ARBA00004651"/>
    </source>
</evidence>
<dbReference type="Pfam" id="PF12698">
    <property type="entry name" value="ABC2_membrane_3"/>
    <property type="match status" value="1"/>
</dbReference>
<evidence type="ECO:0000256" key="4">
    <source>
        <dbReference type="ARBA" id="ARBA00022475"/>
    </source>
</evidence>
<evidence type="ECO:0000256" key="5">
    <source>
        <dbReference type="ARBA" id="ARBA00022692"/>
    </source>
</evidence>
<feature type="transmembrane region" description="Helical" evidence="8">
    <location>
        <begin position="335"/>
        <end position="354"/>
    </location>
</feature>
<organism evidence="10 11">
    <name type="scientific">Jeotgalibacillus salarius</name>
    <dbReference type="NCBI Taxonomy" id="546023"/>
    <lineage>
        <taxon>Bacteria</taxon>
        <taxon>Bacillati</taxon>
        <taxon>Bacillota</taxon>
        <taxon>Bacilli</taxon>
        <taxon>Bacillales</taxon>
        <taxon>Caryophanaceae</taxon>
        <taxon>Jeotgalibacillus</taxon>
    </lineage>
</organism>
<feature type="transmembrane region" description="Helical" evidence="8">
    <location>
        <begin position="213"/>
        <end position="236"/>
    </location>
</feature>
<feature type="transmembrane region" description="Helical" evidence="8">
    <location>
        <begin position="21"/>
        <end position="39"/>
    </location>
</feature>
<keyword evidence="3" id="KW-0813">Transport</keyword>
<evidence type="ECO:0000256" key="6">
    <source>
        <dbReference type="ARBA" id="ARBA00022989"/>
    </source>
</evidence>
<keyword evidence="7 8" id="KW-0472">Membrane</keyword>
<protein>
    <submittedName>
        <fullName evidence="10">ABC transporter permease</fullName>
    </submittedName>
</protein>
<keyword evidence="6 8" id="KW-1133">Transmembrane helix</keyword>
<comment type="caution">
    <text evidence="10">The sequence shown here is derived from an EMBL/GenBank/DDBJ whole genome shotgun (WGS) entry which is preliminary data.</text>
</comment>
<evidence type="ECO:0000256" key="7">
    <source>
        <dbReference type="ARBA" id="ARBA00023136"/>
    </source>
</evidence>
<keyword evidence="5 8" id="KW-0812">Transmembrane</keyword>
<feature type="transmembrane region" description="Helical" evidence="8">
    <location>
        <begin position="282"/>
        <end position="299"/>
    </location>
</feature>
<comment type="subcellular location">
    <subcellularLocation>
        <location evidence="1">Cell membrane</location>
        <topology evidence="1">Multi-pass membrane protein</topology>
    </subcellularLocation>
</comment>
<name>A0A4Y8LFD9_9BACL</name>
<reference evidence="10 11" key="1">
    <citation type="submission" date="2019-03" db="EMBL/GenBank/DDBJ databases">
        <authorList>
            <person name="Yang Y."/>
        </authorList>
    </citation>
    <scope>NUCLEOTIDE SEQUENCE [LARGE SCALE GENOMIC DNA]</scope>
    <source>
        <strain evidence="10 11">ASL-1</strain>
    </source>
</reference>
<comment type="similarity">
    <text evidence="2">Belongs to the ABC-2 integral membrane protein family.</text>
</comment>
<dbReference type="OrthoDB" id="9776218at2"/>
<evidence type="ECO:0000256" key="8">
    <source>
        <dbReference type="SAM" id="Phobius"/>
    </source>
</evidence>
<evidence type="ECO:0000259" key="9">
    <source>
        <dbReference type="PROSITE" id="PS51012"/>
    </source>
</evidence>
<dbReference type="RefSeq" id="WP_134381266.1">
    <property type="nucleotide sequence ID" value="NZ_SORX01000004.1"/>
</dbReference>
<dbReference type="GO" id="GO:0140359">
    <property type="term" value="F:ABC-type transporter activity"/>
    <property type="evidence" value="ECO:0007669"/>
    <property type="project" value="InterPro"/>
</dbReference>
<sequence length="363" mass="40747">MRMLAVAERIIQQIFKDRRTLALMLVAPLLILTLVYFLFQTDQESIARIGETGLTDPMGDQLEEADVDLVSVEPNESLKELLLNEDLDAYFLLEDDLLQVTYNASSTTTIGSVKAQIAGLRQQHFALQVEEVMMKAAESGLIQPDEAPGFLNIEETYEFGSDETTFFDTISPFLIGFFVFFFVFLISGISLLRERTTGTLDRLLATPVKRSDIVFGYLIGYGIFAVIQTIIVVFYSTYILDIQIAGSIWYVLLINSLIAFVALAFGLLLSTFANSELQMVQFIPIVVIPQIFFAGLLPVDSLQEWLQVIAKIMPLYYGGDALKAVMIFGRGIDDILLDLFILFGIAIVFTFINIQALKKYRKI</sequence>
<evidence type="ECO:0000313" key="10">
    <source>
        <dbReference type="EMBL" id="TFE01548.1"/>
    </source>
</evidence>
<dbReference type="InterPro" id="IPR051449">
    <property type="entry name" value="ABC-2_transporter_component"/>
</dbReference>
<feature type="domain" description="ABC transmembrane type-2" evidence="9">
    <location>
        <begin position="135"/>
        <end position="360"/>
    </location>
</feature>
<keyword evidence="11" id="KW-1185">Reference proteome</keyword>
<dbReference type="PROSITE" id="PS51012">
    <property type="entry name" value="ABC_TM2"/>
    <property type="match status" value="1"/>
</dbReference>
<keyword evidence="4" id="KW-1003">Cell membrane</keyword>
<gene>
    <name evidence="10" type="ORF">E2626_08215</name>
</gene>
<dbReference type="EMBL" id="SORX01000004">
    <property type="protein sequence ID" value="TFE01548.1"/>
    <property type="molecule type" value="Genomic_DNA"/>
</dbReference>
<dbReference type="AlphaFoldDB" id="A0A4Y8LFD9"/>
<dbReference type="PANTHER" id="PTHR30294">
    <property type="entry name" value="MEMBRANE COMPONENT OF ABC TRANSPORTER YHHJ-RELATED"/>
    <property type="match status" value="1"/>
</dbReference>
<dbReference type="GO" id="GO:0005886">
    <property type="term" value="C:plasma membrane"/>
    <property type="evidence" value="ECO:0007669"/>
    <property type="project" value="UniProtKB-SubCell"/>
</dbReference>
<accession>A0A4Y8LFD9</accession>
<evidence type="ECO:0000256" key="2">
    <source>
        <dbReference type="ARBA" id="ARBA00007783"/>
    </source>
</evidence>